<evidence type="ECO:0000313" key="1">
    <source>
        <dbReference type="EMBL" id="MBO3359412.1"/>
    </source>
</evidence>
<evidence type="ECO:0000313" key="2">
    <source>
        <dbReference type="Proteomes" id="UP000668068"/>
    </source>
</evidence>
<dbReference type="EMBL" id="JAENQP010000007">
    <property type="protein sequence ID" value="MBO3359412.1"/>
    <property type="molecule type" value="Genomic_DNA"/>
</dbReference>
<reference evidence="1" key="1">
    <citation type="submission" date="2020-12" db="EMBL/GenBank/DDBJ databases">
        <title>Comparative genomics of Clostridium perfringens reveals patterns of host-associated phylogenetic clades and virulence factors.</title>
        <authorList>
            <person name="Smith A.H."/>
            <person name="Geier R."/>
        </authorList>
    </citation>
    <scope>NUCLEOTIDE SEQUENCE</scope>
    <source>
        <strain evidence="1">CHD30677R</strain>
    </source>
</reference>
<dbReference type="Proteomes" id="UP000668068">
    <property type="component" value="Unassembled WGS sequence"/>
</dbReference>
<comment type="caution">
    <text evidence="1">The sequence shown here is derived from an EMBL/GenBank/DDBJ whole genome shotgun (WGS) entry which is preliminary data.</text>
</comment>
<protein>
    <recommendedName>
        <fullName evidence="3">GNAT family N-acetyltransferase</fullName>
    </recommendedName>
</protein>
<dbReference type="AlphaFoldDB" id="A0AAW4J5Y0"/>
<dbReference type="Gene3D" id="3.40.630.30">
    <property type="match status" value="1"/>
</dbReference>
<organism evidence="1 2">
    <name type="scientific">Clostridium perfringens</name>
    <dbReference type="NCBI Taxonomy" id="1502"/>
    <lineage>
        <taxon>Bacteria</taxon>
        <taxon>Bacillati</taxon>
        <taxon>Bacillota</taxon>
        <taxon>Clostridia</taxon>
        <taxon>Eubacteriales</taxon>
        <taxon>Clostridiaceae</taxon>
        <taxon>Clostridium</taxon>
    </lineage>
</organism>
<dbReference type="RefSeq" id="WP_208340940.1">
    <property type="nucleotide sequence ID" value="NZ_JAENQO010000007.1"/>
</dbReference>
<evidence type="ECO:0008006" key="3">
    <source>
        <dbReference type="Google" id="ProtNLM"/>
    </source>
</evidence>
<name>A0AAW4J5Y0_CLOPF</name>
<proteinExistence type="predicted"/>
<sequence length="204" mass="23603">MGSVKEIHRLELNAELYNEEHEALSLNFDVGNIEDKEVFNDFIQKDALKSTSNGDGVTYIITNTIREGNNEIVDIVGYYCISTFALYLEDDFDYHEDSIPEDDKRMHYTPRTAFLINMFAINEKYQDTVYNGKLISDMIMEDIVGHLYDLSVNVVGGKFIILCSVPNAISFYKRNNFTEFDSDMTIFDKYIEGTTPMYIKMHKD</sequence>
<gene>
    <name evidence="1" type="ORF">JJB47_11585</name>
</gene>
<accession>A0AAW4J5Y0</accession>